<protein>
    <submittedName>
        <fullName evidence="2">Uncharacterized protein</fullName>
    </submittedName>
</protein>
<dbReference type="Proteomes" id="UP000502136">
    <property type="component" value="Chromosome"/>
</dbReference>
<keyword evidence="3" id="KW-1185">Reference proteome</keyword>
<evidence type="ECO:0000313" key="3">
    <source>
        <dbReference type="Proteomes" id="UP000502136"/>
    </source>
</evidence>
<name>A0A6H2H2X9_9BACL</name>
<feature type="transmembrane region" description="Helical" evidence="1">
    <location>
        <begin position="36"/>
        <end position="52"/>
    </location>
</feature>
<evidence type="ECO:0000313" key="2">
    <source>
        <dbReference type="EMBL" id="QJC53949.1"/>
    </source>
</evidence>
<feature type="transmembrane region" description="Helical" evidence="1">
    <location>
        <begin position="6"/>
        <end position="24"/>
    </location>
</feature>
<keyword evidence="1" id="KW-0812">Transmembrane</keyword>
<proteinExistence type="predicted"/>
<sequence length="84" mass="9098">METLAASLFFLIYALVAGVLVYRMRKGTFRRLRKENAGLVALVLLQLLLLNGTAALKTVLGAAIAVLFAAGWLLADKARQRGQP</sequence>
<evidence type="ECO:0000256" key="1">
    <source>
        <dbReference type="SAM" id="Phobius"/>
    </source>
</evidence>
<dbReference type="AlphaFoldDB" id="A0A6H2H2X9"/>
<dbReference type="KEGG" id="palr:HGI30_22085"/>
<gene>
    <name evidence="2" type="ORF">HGI30_22085</name>
</gene>
<dbReference type="EMBL" id="CP051428">
    <property type="protein sequence ID" value="QJC53949.1"/>
    <property type="molecule type" value="Genomic_DNA"/>
</dbReference>
<accession>A0A6H2H2X9</accession>
<dbReference type="RefSeq" id="WP_168909477.1">
    <property type="nucleotide sequence ID" value="NZ_CP051428.1"/>
</dbReference>
<keyword evidence="1" id="KW-1133">Transmembrane helix</keyword>
<reference evidence="2 3" key="1">
    <citation type="submission" date="2020-04" db="EMBL/GenBank/DDBJ databases">
        <title>Novel Paenibacillus strain UniB2 isolated from commercial digestive syrup.</title>
        <authorList>
            <person name="Thorat V."/>
            <person name="Kirdat K."/>
            <person name="Tiwarekar B."/>
            <person name="Yadav A."/>
        </authorList>
    </citation>
    <scope>NUCLEOTIDE SEQUENCE [LARGE SCALE GENOMIC DNA]</scope>
    <source>
        <strain evidence="2 3">UniB2</strain>
    </source>
</reference>
<keyword evidence="1" id="KW-0472">Membrane</keyword>
<feature type="transmembrane region" description="Helical" evidence="1">
    <location>
        <begin position="58"/>
        <end position="75"/>
    </location>
</feature>
<organism evidence="2 3">
    <name type="scientific">Paenibacillus albicereus</name>
    <dbReference type="NCBI Taxonomy" id="2726185"/>
    <lineage>
        <taxon>Bacteria</taxon>
        <taxon>Bacillati</taxon>
        <taxon>Bacillota</taxon>
        <taxon>Bacilli</taxon>
        <taxon>Bacillales</taxon>
        <taxon>Paenibacillaceae</taxon>
        <taxon>Paenibacillus</taxon>
    </lineage>
</organism>